<dbReference type="RefSeq" id="WP_048504985.1">
    <property type="nucleotide sequence ID" value="NZ_LFND01000001.1"/>
</dbReference>
<dbReference type="AlphaFoldDB" id="A0A0J7IJT9"/>
<accession>A0A0J7IJT9</accession>
<organism evidence="1 2">
    <name type="scientific">Chryseobacterium angstadtii</name>
    <dbReference type="NCBI Taxonomy" id="558151"/>
    <lineage>
        <taxon>Bacteria</taxon>
        <taxon>Pseudomonadati</taxon>
        <taxon>Bacteroidota</taxon>
        <taxon>Flavobacteriia</taxon>
        <taxon>Flavobacteriales</taxon>
        <taxon>Weeksellaceae</taxon>
        <taxon>Chryseobacterium group</taxon>
        <taxon>Chryseobacterium</taxon>
    </lineage>
</organism>
<name>A0A0J7IJT9_9FLAO</name>
<dbReference type="OrthoDB" id="705292at2"/>
<evidence type="ECO:0000313" key="2">
    <source>
        <dbReference type="Proteomes" id="UP000036261"/>
    </source>
</evidence>
<comment type="caution">
    <text evidence="1">The sequence shown here is derived from an EMBL/GenBank/DDBJ whole genome shotgun (WGS) entry which is preliminary data.</text>
</comment>
<reference evidence="1 2" key="1">
    <citation type="journal article" date="2013" name="Int. J. Syst. Evol. Microbiol.">
        <title>Chryseobacterium angstadtii sp. nov., isolated from a newt tank.</title>
        <authorList>
            <person name="Kirk K.E."/>
            <person name="Hoffman J.A."/>
            <person name="Smith K.A."/>
            <person name="Strahan B.L."/>
            <person name="Failor K.C."/>
            <person name="Krebs J.E."/>
            <person name="Gale A.N."/>
            <person name="Do T.D."/>
            <person name="Sontag T.C."/>
            <person name="Batties A.M."/>
            <person name="Mistiszyn K."/>
            <person name="Newman J.D."/>
        </authorList>
    </citation>
    <scope>NUCLEOTIDE SEQUENCE [LARGE SCALE GENOMIC DNA]</scope>
    <source>
        <strain evidence="1 2">KM</strain>
    </source>
</reference>
<dbReference type="EMBL" id="LFND01000001">
    <property type="protein sequence ID" value="KMQ66387.1"/>
    <property type="molecule type" value="Genomic_DNA"/>
</dbReference>
<keyword evidence="2" id="KW-1185">Reference proteome</keyword>
<gene>
    <name evidence="1" type="ORF">ACM46_02280</name>
</gene>
<evidence type="ECO:0000313" key="1">
    <source>
        <dbReference type="EMBL" id="KMQ66387.1"/>
    </source>
</evidence>
<dbReference type="Proteomes" id="UP000036261">
    <property type="component" value="Unassembled WGS sequence"/>
</dbReference>
<dbReference type="PATRIC" id="fig|558151.6.peg.473"/>
<proteinExistence type="predicted"/>
<sequence>MKNTLIVMGLFSALGIHAQIGINKDNVSNGSVSLEFGNTENKGIILPYVSDKSGIIENGTLLFDTTDNKVKYLKDTNTWFDLSVDTSGTANLGMQANDRVEQPGAKVSISTGSGGTNTTQGVLVLADDDRAMVLPKVASPHLNIISPSAGMLVYDTVKRQLAVYNGTVWTFWKP</sequence>
<protein>
    <submittedName>
        <fullName evidence="1">Uncharacterized protein</fullName>
    </submittedName>
</protein>